<dbReference type="InterPro" id="IPR001227">
    <property type="entry name" value="Ac_transferase_dom_sf"/>
</dbReference>
<dbReference type="PANTHER" id="PTHR42681">
    <property type="entry name" value="MALONYL-COA-ACYL CARRIER PROTEIN TRANSACYLASE, MITOCHONDRIAL"/>
    <property type="match status" value="1"/>
</dbReference>
<accession>A0A2T4ZAC7</accession>
<dbReference type="InterPro" id="IPR050858">
    <property type="entry name" value="Mal-CoA-ACP_Trans/PKS_FabD"/>
</dbReference>
<dbReference type="Proteomes" id="UP000241639">
    <property type="component" value="Unassembled WGS sequence"/>
</dbReference>
<evidence type="ECO:0000256" key="2">
    <source>
        <dbReference type="ARBA" id="ARBA00022679"/>
    </source>
</evidence>
<dbReference type="Gene3D" id="3.40.366.10">
    <property type="entry name" value="Malonyl-Coenzyme A Acyl Carrier Protein, domain 2"/>
    <property type="match status" value="1"/>
</dbReference>
<dbReference type="RefSeq" id="WP_107725594.1">
    <property type="nucleotide sequence ID" value="NZ_PZZP01000001.1"/>
</dbReference>
<dbReference type="GO" id="GO:0006633">
    <property type="term" value="P:fatty acid biosynthetic process"/>
    <property type="evidence" value="ECO:0007669"/>
    <property type="project" value="TreeGrafter"/>
</dbReference>
<dbReference type="InterPro" id="IPR016035">
    <property type="entry name" value="Acyl_Trfase/lysoPLipase"/>
</dbReference>
<keyword evidence="3" id="KW-0012">Acyltransferase</keyword>
<dbReference type="Gene3D" id="3.30.70.250">
    <property type="entry name" value="Malonyl-CoA ACP transacylase, ACP-binding"/>
    <property type="match status" value="1"/>
</dbReference>
<dbReference type="EC" id="2.3.1.39" evidence="1"/>
<keyword evidence="7" id="KW-1185">Reference proteome</keyword>
<dbReference type="AlphaFoldDB" id="A0A2T4ZAC7"/>
<dbReference type="GO" id="GO:0004314">
    <property type="term" value="F:[acyl-carrier-protein] S-malonyltransferase activity"/>
    <property type="evidence" value="ECO:0007669"/>
    <property type="project" value="UniProtKB-EC"/>
</dbReference>
<name>A0A2T4ZAC7_9BACL</name>
<dbReference type="OrthoDB" id="2829092at2"/>
<dbReference type="SUPFAM" id="SSF52151">
    <property type="entry name" value="FabD/lysophospholipase-like"/>
    <property type="match status" value="1"/>
</dbReference>
<protein>
    <recommendedName>
        <fullName evidence="1">[acyl-carrier-protein] S-malonyltransferase</fullName>
        <ecNumber evidence="1">2.3.1.39</ecNumber>
    </recommendedName>
</protein>
<evidence type="ECO:0000313" key="6">
    <source>
        <dbReference type="EMBL" id="PTM58843.1"/>
    </source>
</evidence>
<keyword evidence="2 6" id="KW-0808">Transferase</keyword>
<evidence type="ECO:0000313" key="7">
    <source>
        <dbReference type="Proteomes" id="UP000241639"/>
    </source>
</evidence>
<comment type="caution">
    <text evidence="6">The sequence shown here is derived from an EMBL/GenBank/DDBJ whole genome shotgun (WGS) entry which is preliminary data.</text>
</comment>
<evidence type="ECO:0000256" key="1">
    <source>
        <dbReference type="ARBA" id="ARBA00013258"/>
    </source>
</evidence>
<reference evidence="6 7" key="1">
    <citation type="submission" date="2018-04" db="EMBL/GenBank/DDBJ databases">
        <title>Genomic Encyclopedia of Archaeal and Bacterial Type Strains, Phase II (KMG-II): from individual species to whole genera.</title>
        <authorList>
            <person name="Goeker M."/>
        </authorList>
    </citation>
    <scope>NUCLEOTIDE SEQUENCE [LARGE SCALE GENOMIC DNA]</scope>
    <source>
        <strain evidence="6 7">DSM 45169</strain>
    </source>
</reference>
<dbReference type="EMBL" id="PZZP01000001">
    <property type="protein sequence ID" value="PTM58843.1"/>
    <property type="molecule type" value="Genomic_DNA"/>
</dbReference>
<evidence type="ECO:0000259" key="5">
    <source>
        <dbReference type="SMART" id="SM00827"/>
    </source>
</evidence>
<proteinExistence type="predicted"/>
<dbReference type="PANTHER" id="PTHR42681:SF1">
    <property type="entry name" value="MALONYL-COA-ACYL CARRIER PROTEIN TRANSACYLASE, MITOCHONDRIAL"/>
    <property type="match status" value="1"/>
</dbReference>
<comment type="catalytic activity">
    <reaction evidence="4">
        <text>holo-[ACP] + malonyl-CoA = malonyl-[ACP] + CoA</text>
        <dbReference type="Rhea" id="RHEA:41792"/>
        <dbReference type="Rhea" id="RHEA-COMP:9623"/>
        <dbReference type="Rhea" id="RHEA-COMP:9685"/>
        <dbReference type="ChEBI" id="CHEBI:57287"/>
        <dbReference type="ChEBI" id="CHEBI:57384"/>
        <dbReference type="ChEBI" id="CHEBI:64479"/>
        <dbReference type="ChEBI" id="CHEBI:78449"/>
        <dbReference type="EC" id="2.3.1.39"/>
    </reaction>
</comment>
<feature type="domain" description="Malonyl-CoA:ACP transacylase (MAT)" evidence="5">
    <location>
        <begin position="20"/>
        <end position="303"/>
    </location>
</feature>
<evidence type="ECO:0000256" key="4">
    <source>
        <dbReference type="ARBA" id="ARBA00048462"/>
    </source>
</evidence>
<dbReference type="SMART" id="SM00827">
    <property type="entry name" value="PKS_AT"/>
    <property type="match status" value="1"/>
</dbReference>
<dbReference type="InterPro" id="IPR014043">
    <property type="entry name" value="Acyl_transferase_dom"/>
</dbReference>
<dbReference type="GO" id="GO:0005829">
    <property type="term" value="C:cytosol"/>
    <property type="evidence" value="ECO:0007669"/>
    <property type="project" value="TreeGrafter"/>
</dbReference>
<gene>
    <name evidence="6" type="ORF">C8J48_1437</name>
</gene>
<sequence>MTKTAVLFPSQMNIDPNEYRALFDQVPIMQNRFAEASQILGFDLVEAFFSDDLDEVNRGIVARPAIVSISAALYEWAQDYIPSPSYLAGLSLGQLTAAHISGALTFSDLVRMTYTMASLEEKHFADKDYGVHFFYNIDIDKLLGVMEEMESKGHYLKACAYTASNQMIVCGSLSSMGELNLRVLELGGIGVEIPYGPPAHCPLMEAVKREFSRNWYYADDVKKPKIPLICNISTKVLDHPNKICNALIEQYTMTVKWTQTIEKMAALGVKRLVIIGPGNFIYKSLGFIPVSFEVECYLGLHDMLEKSAARRMSE</sequence>
<organism evidence="6 7">
    <name type="scientific">Desmospora activa DSM 45169</name>
    <dbReference type="NCBI Taxonomy" id="1121389"/>
    <lineage>
        <taxon>Bacteria</taxon>
        <taxon>Bacillati</taxon>
        <taxon>Bacillota</taxon>
        <taxon>Bacilli</taxon>
        <taxon>Bacillales</taxon>
        <taxon>Thermoactinomycetaceae</taxon>
        <taxon>Desmospora</taxon>
    </lineage>
</organism>
<evidence type="ECO:0000256" key="3">
    <source>
        <dbReference type="ARBA" id="ARBA00023315"/>
    </source>
</evidence>